<protein>
    <submittedName>
        <fullName evidence="2">Uncharacterized protein</fullName>
    </submittedName>
</protein>
<organism evidence="2 3">
    <name type="scientific">Mycobacterium phage ICleared</name>
    <dbReference type="NCBI Taxonomy" id="1176425"/>
    <lineage>
        <taxon>Viruses</taxon>
        <taxon>Duplodnaviria</taxon>
        <taxon>Heunggongvirae</taxon>
        <taxon>Uroviricota</taxon>
        <taxon>Caudoviricetes</taxon>
        <taxon>Backyardiganvirus</taxon>
        <taxon>Backyardiganvirus icleared</taxon>
    </lineage>
</organism>
<name>I3WUK6_9CAUD</name>
<evidence type="ECO:0000313" key="2">
    <source>
        <dbReference type="EMBL" id="AFL46677.1"/>
    </source>
</evidence>
<reference evidence="3" key="1">
    <citation type="submission" date="2012-04" db="EMBL/GenBank/DDBJ databases">
        <authorList>
            <person name="Neal K.L."/>
            <person name="Sampson S.D."/>
            <person name="Anderson K.L."/>
            <person name="Bach S.R."/>
            <person name="Beaudoin T.D."/>
            <person name="Boyd A.S."/>
            <person name="Fields A.J."/>
            <person name="Ford L.R."/>
            <person name="Hargrove R.N."/>
            <person name="Hays S.R."/>
            <person name="Hughes R.D."/>
            <person name="Jackson S."/>
            <person name="Kassardjian M.J."/>
            <person name="King T.N."/>
            <person name="McCray S.A."/>
            <person name="Morgan G.B."/>
            <person name="Noble E.M."/>
            <person name="Ok K.L."/>
            <person name="Richters M."/>
            <person name="Romero W.F."/>
            <person name="Schorr A.R."/>
            <person name="Simon J.L."/>
            <person name="Simpson N.L."/>
            <person name="Thomas K.A."/>
            <person name="Treadaway A.J."/>
            <person name="Widener A.E."/>
            <person name="Scott A.R."/>
            <person name="Thompson J.S."/>
            <person name="Weninger M.P."/>
            <person name="Miller B.N."/>
            <person name="Harmson J.S."/>
            <person name="Wiedemeier A.M.D."/>
            <person name="Gissendanner C.R."/>
            <person name="Findley A.F."/>
            <person name="Bradley K.W."/>
            <person name="Khaja R."/>
            <person name="Lewis M.F."/>
            <person name="Barker L.P."/>
            <person name="Asai D.J."/>
            <person name="Bowman C.A."/>
            <person name="Russell D.A."/>
            <person name="Pope W.H."/>
            <person name="Jacobs-Sera D."/>
            <person name="Hendrix R.W."/>
            <person name="Hatfull G.F."/>
        </authorList>
    </citation>
    <scope>NUCLEOTIDE SEQUENCE [LARGE SCALE GENOMIC DNA]</scope>
</reference>
<feature type="coiled-coil region" evidence="1">
    <location>
        <begin position="3"/>
        <end position="30"/>
    </location>
</feature>
<dbReference type="EMBL" id="JQ896627">
    <property type="protein sequence ID" value="AFL46677.1"/>
    <property type="molecule type" value="Genomic_DNA"/>
</dbReference>
<proteinExistence type="predicted"/>
<dbReference type="Proteomes" id="UP000006068">
    <property type="component" value="Segment"/>
</dbReference>
<evidence type="ECO:0000313" key="3">
    <source>
        <dbReference type="Proteomes" id="UP000006068"/>
    </source>
</evidence>
<dbReference type="RefSeq" id="YP_010062975.1">
    <property type="nucleotide sequence ID" value="NC_054800.1"/>
</dbReference>
<accession>I3WUK6</accession>
<evidence type="ECO:0000256" key="1">
    <source>
        <dbReference type="SAM" id="Coils"/>
    </source>
</evidence>
<keyword evidence="3" id="KW-1185">Reference proteome</keyword>
<sequence length="104" mass="11870">MAVALVDEAVNGLNARIEELERELALAKAVREEFIPVEPAEDGAVIRFVKYNLSYTFAAIKVMGRWYITQDGSRSSRQGHAPKAWDDLLDWIGQRNWHRIEVLS</sequence>
<dbReference type="KEGG" id="vg:64946775"/>
<gene>
    <name evidence="2" type="primary">72</name>
    <name evidence="2" type="ORF">ICLEARED_72</name>
</gene>
<dbReference type="GeneID" id="64946775"/>
<keyword evidence="1" id="KW-0175">Coiled coil</keyword>